<name>A0A2T0ZX79_9ACTN</name>
<feature type="region of interest" description="Disordered" evidence="10">
    <location>
        <begin position="578"/>
        <end position="631"/>
    </location>
</feature>
<evidence type="ECO:0000256" key="10">
    <source>
        <dbReference type="SAM" id="MobiDB-lite"/>
    </source>
</evidence>
<evidence type="ECO:0000259" key="11">
    <source>
        <dbReference type="Pfam" id="PF02463"/>
    </source>
</evidence>
<dbReference type="CDD" id="cd03241">
    <property type="entry name" value="ABC_RecN"/>
    <property type="match status" value="1"/>
</dbReference>
<evidence type="ECO:0000256" key="2">
    <source>
        <dbReference type="ARBA" id="ARBA00009441"/>
    </source>
</evidence>
<evidence type="ECO:0000256" key="8">
    <source>
        <dbReference type="ARBA" id="ARBA00033408"/>
    </source>
</evidence>
<evidence type="ECO:0000313" key="13">
    <source>
        <dbReference type="Proteomes" id="UP000237752"/>
    </source>
</evidence>
<organism evidence="12 13">
    <name type="scientific">Antricoccus suffuscus</name>
    <dbReference type="NCBI Taxonomy" id="1629062"/>
    <lineage>
        <taxon>Bacteria</taxon>
        <taxon>Bacillati</taxon>
        <taxon>Actinomycetota</taxon>
        <taxon>Actinomycetes</taxon>
        <taxon>Geodermatophilales</taxon>
        <taxon>Antricoccaceae</taxon>
        <taxon>Antricoccus</taxon>
    </lineage>
</organism>
<dbReference type="OrthoDB" id="9806954at2"/>
<protein>
    <recommendedName>
        <fullName evidence="3">DNA repair protein RecN</fullName>
    </recommendedName>
    <alternativeName>
        <fullName evidence="8">Recombination protein N</fullName>
    </alternativeName>
</protein>
<dbReference type="Gene3D" id="3.40.50.300">
    <property type="entry name" value="P-loop containing nucleotide triphosphate hydrolases"/>
    <property type="match status" value="2"/>
</dbReference>
<dbReference type="InterPro" id="IPR004604">
    <property type="entry name" value="DNA_recomb/repair_RecN"/>
</dbReference>
<dbReference type="AlphaFoldDB" id="A0A2T0ZX79"/>
<feature type="coiled-coil region" evidence="9">
    <location>
        <begin position="346"/>
        <end position="373"/>
    </location>
</feature>
<keyword evidence="7" id="KW-0234">DNA repair</keyword>
<evidence type="ECO:0000256" key="4">
    <source>
        <dbReference type="ARBA" id="ARBA00022741"/>
    </source>
</evidence>
<dbReference type="PANTHER" id="PTHR11059:SF0">
    <property type="entry name" value="DNA REPAIR PROTEIN RECN"/>
    <property type="match status" value="1"/>
</dbReference>
<keyword evidence="9" id="KW-0175">Coiled coil</keyword>
<reference evidence="12 13" key="1">
    <citation type="submission" date="2018-03" db="EMBL/GenBank/DDBJ databases">
        <title>Genomic Encyclopedia of Archaeal and Bacterial Type Strains, Phase II (KMG-II): from individual species to whole genera.</title>
        <authorList>
            <person name="Goeker M."/>
        </authorList>
    </citation>
    <scope>NUCLEOTIDE SEQUENCE [LARGE SCALE GENOMIC DNA]</scope>
    <source>
        <strain evidence="12 13">DSM 100065</strain>
    </source>
</reference>
<accession>A0A2T0ZX79</accession>
<sequence>MLEEVRIRNLGVIADATLQLDRGFTVVTGETGAGKTMVVAGLMLMFGERSDSSQVSHDAASADIEGRLRLAPDSHAVRRTTEAGGDVDEDGTLILSRSVSKNGRSRASAGGRSVPVGVLAELADSVIAVHGQSTQLRLAQPAQQRELLDRYAGAPVTQALADYRAAYDEWRRIEQERDDRLRNDDERRRTRQMLMFGLEQVDAAAPRPGEDERLEQELGRLANADSLRQSVQAAHTALVGADDDAGGDSISTLIGRAVRALDEGGVHDESLAELATRAKEISYLATDLASDVSGYAEGVSDDPERLAQAMARRVELRELVRNYGGADGVAGVLAWADDARAQLDAMDDSAESMARLEQQVTQAQASAQTAAAALSSRRREAAGSFQDAIGAQLAKLAMGSVRIGVRVSPREAAAGRPTLEADGRPAGASPDGIDTVHIELSSDGGTTYRPLAKGASGGELSRVMLAIEVVLAGTDPVPTMVFDEVDSGVGGESAIEIGRLLAVLGKDHQVIAVTHLPQVAAYADRHVVIEKSGAQGVTRSDIRHLDHAERIVELTRMLAGLTDSDSGRAHAAELLETAYQERDPSAATRPAAKSSAKKSTTKAAAPAKKSPTKAGRRTTTSKRARQVSDPK</sequence>
<dbReference type="NCBIfam" id="TIGR00634">
    <property type="entry name" value="recN"/>
    <property type="match status" value="1"/>
</dbReference>
<evidence type="ECO:0000256" key="7">
    <source>
        <dbReference type="ARBA" id="ARBA00023204"/>
    </source>
</evidence>
<feature type="compositionally biased region" description="Basic residues" evidence="10">
    <location>
        <begin position="610"/>
        <end position="625"/>
    </location>
</feature>
<feature type="domain" description="RecF/RecN/SMC N-terminal" evidence="11">
    <location>
        <begin position="2"/>
        <end position="531"/>
    </location>
</feature>
<dbReference type="Proteomes" id="UP000237752">
    <property type="component" value="Unassembled WGS sequence"/>
</dbReference>
<evidence type="ECO:0000256" key="1">
    <source>
        <dbReference type="ARBA" id="ARBA00003618"/>
    </source>
</evidence>
<dbReference type="GO" id="GO:0006281">
    <property type="term" value="P:DNA repair"/>
    <property type="evidence" value="ECO:0007669"/>
    <property type="project" value="UniProtKB-KW"/>
</dbReference>
<evidence type="ECO:0000256" key="3">
    <source>
        <dbReference type="ARBA" id="ARBA00021315"/>
    </source>
</evidence>
<dbReference type="GO" id="GO:0043590">
    <property type="term" value="C:bacterial nucleoid"/>
    <property type="evidence" value="ECO:0007669"/>
    <property type="project" value="TreeGrafter"/>
</dbReference>
<gene>
    <name evidence="12" type="ORF">CLV47_113109</name>
</gene>
<evidence type="ECO:0000313" key="12">
    <source>
        <dbReference type="EMBL" id="PRZ40943.1"/>
    </source>
</evidence>
<keyword evidence="13" id="KW-1185">Reference proteome</keyword>
<evidence type="ECO:0000256" key="9">
    <source>
        <dbReference type="SAM" id="Coils"/>
    </source>
</evidence>
<comment type="caution">
    <text evidence="12">The sequence shown here is derived from an EMBL/GenBank/DDBJ whole genome shotgun (WGS) entry which is preliminary data.</text>
</comment>
<proteinExistence type="inferred from homology"/>
<dbReference type="InterPro" id="IPR003395">
    <property type="entry name" value="RecF/RecN/SMC_N"/>
</dbReference>
<keyword evidence="5" id="KW-0227">DNA damage</keyword>
<dbReference type="PANTHER" id="PTHR11059">
    <property type="entry name" value="DNA REPAIR PROTEIN RECN"/>
    <property type="match status" value="1"/>
</dbReference>
<keyword evidence="6" id="KW-0067">ATP-binding</keyword>
<dbReference type="SUPFAM" id="SSF52540">
    <property type="entry name" value="P-loop containing nucleoside triphosphate hydrolases"/>
    <property type="match status" value="2"/>
</dbReference>
<keyword evidence="4" id="KW-0547">Nucleotide-binding</keyword>
<dbReference type="InterPro" id="IPR027417">
    <property type="entry name" value="P-loop_NTPase"/>
</dbReference>
<dbReference type="GO" id="GO:0009432">
    <property type="term" value="P:SOS response"/>
    <property type="evidence" value="ECO:0007669"/>
    <property type="project" value="TreeGrafter"/>
</dbReference>
<feature type="compositionally biased region" description="Low complexity" evidence="10">
    <location>
        <begin position="585"/>
        <end position="594"/>
    </location>
</feature>
<dbReference type="Pfam" id="PF02463">
    <property type="entry name" value="SMC_N"/>
    <property type="match status" value="1"/>
</dbReference>
<dbReference type="GO" id="GO:0006310">
    <property type="term" value="P:DNA recombination"/>
    <property type="evidence" value="ECO:0007669"/>
    <property type="project" value="InterPro"/>
</dbReference>
<dbReference type="RefSeq" id="WP_106349869.1">
    <property type="nucleotide sequence ID" value="NZ_PVUE01000013.1"/>
</dbReference>
<comment type="function">
    <text evidence="1">May be involved in recombinational repair of damaged DNA.</text>
</comment>
<evidence type="ECO:0000256" key="5">
    <source>
        <dbReference type="ARBA" id="ARBA00022763"/>
    </source>
</evidence>
<comment type="similarity">
    <text evidence="2">Belongs to the RecN family.</text>
</comment>
<dbReference type="GO" id="GO:0005524">
    <property type="term" value="F:ATP binding"/>
    <property type="evidence" value="ECO:0007669"/>
    <property type="project" value="UniProtKB-KW"/>
</dbReference>
<evidence type="ECO:0000256" key="6">
    <source>
        <dbReference type="ARBA" id="ARBA00022840"/>
    </source>
</evidence>
<dbReference type="EMBL" id="PVUE01000013">
    <property type="protein sequence ID" value="PRZ40943.1"/>
    <property type="molecule type" value="Genomic_DNA"/>
</dbReference>